<keyword evidence="1" id="KW-1133">Transmembrane helix</keyword>
<feature type="transmembrane region" description="Helical" evidence="1">
    <location>
        <begin position="39"/>
        <end position="58"/>
    </location>
</feature>
<dbReference type="AlphaFoldDB" id="A0ABD5Q101"/>
<gene>
    <name evidence="2" type="ORF">ACFO9K_09045</name>
</gene>
<keyword evidence="1" id="KW-0812">Transmembrane</keyword>
<evidence type="ECO:0000256" key="1">
    <source>
        <dbReference type="SAM" id="Phobius"/>
    </source>
</evidence>
<organism evidence="2 3">
    <name type="scientific">Halorussus aquaticus</name>
    <dbReference type="NCBI Taxonomy" id="2953748"/>
    <lineage>
        <taxon>Archaea</taxon>
        <taxon>Methanobacteriati</taxon>
        <taxon>Methanobacteriota</taxon>
        <taxon>Stenosarchaea group</taxon>
        <taxon>Halobacteria</taxon>
        <taxon>Halobacteriales</taxon>
        <taxon>Haladaptataceae</taxon>
        <taxon>Halorussus</taxon>
    </lineage>
</organism>
<proteinExistence type="predicted"/>
<evidence type="ECO:0000313" key="3">
    <source>
        <dbReference type="Proteomes" id="UP001595945"/>
    </source>
</evidence>
<reference evidence="2 3" key="1">
    <citation type="journal article" date="2019" name="Int. J. Syst. Evol. Microbiol.">
        <title>The Global Catalogue of Microorganisms (GCM) 10K type strain sequencing project: providing services to taxonomists for standard genome sequencing and annotation.</title>
        <authorList>
            <consortium name="The Broad Institute Genomics Platform"/>
            <consortium name="The Broad Institute Genome Sequencing Center for Infectious Disease"/>
            <person name="Wu L."/>
            <person name="Ma J."/>
        </authorList>
    </citation>
    <scope>NUCLEOTIDE SEQUENCE [LARGE SCALE GENOMIC DNA]</scope>
    <source>
        <strain evidence="2 3">XZYJ18</strain>
    </source>
</reference>
<accession>A0ABD5Q101</accession>
<feature type="transmembrane region" description="Helical" evidence="1">
    <location>
        <begin position="6"/>
        <end position="27"/>
    </location>
</feature>
<dbReference type="Pfam" id="PF26119">
    <property type="entry name" value="DUF8036"/>
    <property type="match status" value="1"/>
</dbReference>
<dbReference type="EMBL" id="JBHSHT010000001">
    <property type="protein sequence ID" value="MFC4824409.1"/>
    <property type="molecule type" value="Genomic_DNA"/>
</dbReference>
<dbReference type="RefSeq" id="WP_163522402.1">
    <property type="nucleotide sequence ID" value="NZ_CP100400.1"/>
</dbReference>
<name>A0ABD5Q101_9EURY</name>
<comment type="caution">
    <text evidence="2">The sequence shown here is derived from an EMBL/GenBank/DDBJ whole genome shotgun (WGS) entry which is preliminary data.</text>
</comment>
<evidence type="ECO:0008006" key="4">
    <source>
        <dbReference type="Google" id="ProtNLM"/>
    </source>
</evidence>
<keyword evidence="3" id="KW-1185">Reference proteome</keyword>
<keyword evidence="1" id="KW-0472">Membrane</keyword>
<dbReference type="GeneID" id="73044906"/>
<evidence type="ECO:0000313" key="2">
    <source>
        <dbReference type="EMBL" id="MFC4824409.1"/>
    </source>
</evidence>
<sequence>MSIWIDLARVATGLNLLLLAALASVWARNYRRVRSKHTLGMLVFAALLFAENGFALYFYQVDPLLSVWFSTQVPDPAWQAMLSFHVLETLAIGFLAWVTMD</sequence>
<dbReference type="Proteomes" id="UP001595945">
    <property type="component" value="Unassembled WGS sequence"/>
</dbReference>
<feature type="transmembrane region" description="Helical" evidence="1">
    <location>
        <begin position="78"/>
        <end position="98"/>
    </location>
</feature>
<dbReference type="InterPro" id="IPR058349">
    <property type="entry name" value="DUF8036"/>
</dbReference>
<protein>
    <recommendedName>
        <fullName evidence="4">Lycopene cyclase domain-containing protein</fullName>
    </recommendedName>
</protein>